<dbReference type="InterPro" id="IPR032675">
    <property type="entry name" value="LRR_dom_sf"/>
</dbReference>
<dbReference type="OMA" id="TIFRWIL"/>
<feature type="compositionally biased region" description="Low complexity" evidence="3">
    <location>
        <begin position="74"/>
        <end position="85"/>
    </location>
</feature>
<dbReference type="Pfam" id="PF12799">
    <property type="entry name" value="LRR_4"/>
    <property type="match status" value="1"/>
</dbReference>
<dbReference type="OrthoDB" id="1904536at2759"/>
<gene>
    <name evidence="6" type="ORF">CCACVL1_16342</name>
</gene>
<feature type="domain" description="AIR9-like A9" evidence="4">
    <location>
        <begin position="1304"/>
        <end position="1371"/>
    </location>
</feature>
<keyword evidence="2" id="KW-0677">Repeat</keyword>
<evidence type="ECO:0000259" key="5">
    <source>
        <dbReference type="Pfam" id="PF23218"/>
    </source>
</evidence>
<feature type="region of interest" description="Disordered" evidence="3">
    <location>
        <begin position="1"/>
        <end position="263"/>
    </location>
</feature>
<evidence type="ECO:0000256" key="2">
    <source>
        <dbReference type="ARBA" id="ARBA00022737"/>
    </source>
</evidence>
<evidence type="ECO:0000313" key="6">
    <source>
        <dbReference type="EMBL" id="OMO75094.1"/>
    </source>
</evidence>
<dbReference type="Gene3D" id="3.80.10.10">
    <property type="entry name" value="Ribonuclease Inhibitor"/>
    <property type="match status" value="1"/>
</dbReference>
<feature type="domain" description="AIR9-like A9" evidence="4">
    <location>
        <begin position="508"/>
        <end position="593"/>
    </location>
</feature>
<reference evidence="6 7" key="1">
    <citation type="submission" date="2013-09" db="EMBL/GenBank/DDBJ databases">
        <title>Corchorus capsularis genome sequencing.</title>
        <authorList>
            <person name="Alam M."/>
            <person name="Haque M.S."/>
            <person name="Islam M.S."/>
            <person name="Emdad E.M."/>
            <person name="Islam M.M."/>
            <person name="Ahmed B."/>
            <person name="Halim A."/>
            <person name="Hossen Q.M.M."/>
            <person name="Hossain M.Z."/>
            <person name="Ahmed R."/>
            <person name="Khan M.M."/>
            <person name="Islam R."/>
            <person name="Rashid M.M."/>
            <person name="Khan S.A."/>
            <person name="Rahman M.S."/>
            <person name="Alam M."/>
        </authorList>
    </citation>
    <scope>NUCLEOTIDE SEQUENCE [LARGE SCALE GENOMIC DNA]</scope>
    <source>
        <strain evidence="7">cv. CVL-1</strain>
        <tissue evidence="6">Whole seedling</tissue>
    </source>
</reference>
<feature type="compositionally biased region" description="Polar residues" evidence="3">
    <location>
        <begin position="146"/>
        <end position="155"/>
    </location>
</feature>
<feature type="domain" description="AIR9-like A9" evidence="4">
    <location>
        <begin position="1191"/>
        <end position="1280"/>
    </location>
</feature>
<feature type="domain" description="AIR9-like A9" evidence="4">
    <location>
        <begin position="1493"/>
        <end position="1578"/>
    </location>
</feature>
<feature type="domain" description="AIR9-like A9" evidence="4">
    <location>
        <begin position="1094"/>
        <end position="1177"/>
    </location>
</feature>
<dbReference type="SMART" id="SM00365">
    <property type="entry name" value="LRR_SD22"/>
    <property type="match status" value="4"/>
</dbReference>
<feature type="domain" description="AIR9-like A9" evidence="4">
    <location>
        <begin position="606"/>
        <end position="691"/>
    </location>
</feature>
<dbReference type="PANTHER" id="PTHR31149:SF11">
    <property type="entry name" value="187-KDA MICROTUBULE-ASSOCIATED PROTEIN AIR9"/>
    <property type="match status" value="1"/>
</dbReference>
<keyword evidence="1" id="KW-0433">Leucine-rich repeat</keyword>
<dbReference type="InterPro" id="IPR001611">
    <property type="entry name" value="Leu-rich_rpt"/>
</dbReference>
<evidence type="ECO:0000256" key="3">
    <source>
        <dbReference type="SAM" id="MobiDB-lite"/>
    </source>
</evidence>
<feature type="compositionally biased region" description="Low complexity" evidence="3">
    <location>
        <begin position="193"/>
        <end position="252"/>
    </location>
</feature>
<dbReference type="Pfam" id="PF23197">
    <property type="entry name" value="IG_AIR9"/>
    <property type="match status" value="10"/>
</dbReference>
<organism evidence="6 7">
    <name type="scientific">Corchorus capsularis</name>
    <name type="common">Jute</name>
    <dbReference type="NCBI Taxonomy" id="210143"/>
    <lineage>
        <taxon>Eukaryota</taxon>
        <taxon>Viridiplantae</taxon>
        <taxon>Streptophyta</taxon>
        <taxon>Embryophyta</taxon>
        <taxon>Tracheophyta</taxon>
        <taxon>Spermatophyta</taxon>
        <taxon>Magnoliopsida</taxon>
        <taxon>eudicotyledons</taxon>
        <taxon>Gunneridae</taxon>
        <taxon>Pentapetalae</taxon>
        <taxon>rosids</taxon>
        <taxon>malvids</taxon>
        <taxon>Malvales</taxon>
        <taxon>Malvaceae</taxon>
        <taxon>Grewioideae</taxon>
        <taxon>Apeibeae</taxon>
        <taxon>Corchorus</taxon>
    </lineage>
</organism>
<dbReference type="Gene3D" id="2.60.40.2700">
    <property type="match status" value="2"/>
</dbReference>
<dbReference type="Proteomes" id="UP000188268">
    <property type="component" value="Unassembled WGS sequence"/>
</dbReference>
<dbReference type="InterPro" id="IPR056287">
    <property type="entry name" value="PH_AIR9"/>
</dbReference>
<accession>A0A1R3HXQ8</accession>
<feature type="domain" description="AIR9-like A9" evidence="4">
    <location>
        <begin position="1000"/>
        <end position="1078"/>
    </location>
</feature>
<feature type="domain" description="AIR9-like A9" evidence="4">
    <location>
        <begin position="702"/>
        <end position="788"/>
    </location>
</feature>
<dbReference type="PANTHER" id="PTHR31149">
    <property type="entry name" value="EXPRESSED PROTEIN"/>
    <property type="match status" value="1"/>
</dbReference>
<dbReference type="STRING" id="210143.A0A1R3HXQ8"/>
<dbReference type="InterPro" id="IPR056284">
    <property type="entry name" value="AIR9-like_A9"/>
</dbReference>
<evidence type="ECO:0000313" key="7">
    <source>
        <dbReference type="Proteomes" id="UP000188268"/>
    </source>
</evidence>
<dbReference type="PROSITE" id="PS51450">
    <property type="entry name" value="LRR"/>
    <property type="match status" value="2"/>
</dbReference>
<feature type="compositionally biased region" description="Polar residues" evidence="3">
    <location>
        <begin position="86"/>
        <end position="127"/>
    </location>
</feature>
<proteinExistence type="predicted"/>
<dbReference type="FunFam" id="3.80.10.10:FF:001379">
    <property type="entry name" value="Predicted protein"/>
    <property type="match status" value="1"/>
</dbReference>
<feature type="compositionally biased region" description="Basic and acidic residues" evidence="3">
    <location>
        <begin position="128"/>
        <end position="138"/>
    </location>
</feature>
<evidence type="ECO:0000259" key="4">
    <source>
        <dbReference type="Pfam" id="PF23197"/>
    </source>
</evidence>
<dbReference type="SUPFAM" id="SSF52075">
    <property type="entry name" value="Outer arm dynein light chain 1"/>
    <property type="match status" value="1"/>
</dbReference>
<feature type="domain" description="AIR9-like A9" evidence="4">
    <location>
        <begin position="797"/>
        <end position="889"/>
    </location>
</feature>
<dbReference type="FunFam" id="2.60.40.2700:FF:000002">
    <property type="entry name" value="187-kDa microtubule-associated protein AIR9"/>
    <property type="match status" value="1"/>
</dbReference>
<dbReference type="InterPro" id="IPR025875">
    <property type="entry name" value="Leu-rich_rpt_4"/>
</dbReference>
<feature type="compositionally biased region" description="Low complexity" evidence="3">
    <location>
        <begin position="30"/>
        <end position="41"/>
    </location>
</feature>
<dbReference type="Gramene" id="OMO75094">
    <property type="protein sequence ID" value="OMO75094"/>
    <property type="gene ID" value="CCACVL1_16342"/>
</dbReference>
<dbReference type="Pfam" id="PF23218">
    <property type="entry name" value="PH_AIR9"/>
    <property type="match status" value="1"/>
</dbReference>
<sequence>MEDPEGQLGEDAVEKPLNLENQLAASPAESVNKVNKSGKSSETADSKVSTPTNSTKKRSDTRNGPDLTSGFARSTISSSLRSSNSVAVTRRNSTGGVPEKSSVSNARPQNNASTTVGKKPTTPSATESVRRSLPELRRSSLPSPATKPTSRTSLSETRKSVPVSPVGRSLSTSTASDTSIQKAVRKSIVKPALSASSSLKKTTSSSVDSTASSTSRKTISKVSSPSTRSPTVSSGLRAGSLSSSLDRSSSLSGRKKPATPESRDSRFIVLPQVEIKAGDDVRLDLRGHRVRSLNASGLNLSPNLEFVYLRDNLLSTLEGVEILTRVKVLDLSFNDFKGPGFEPLENCKALQQLYLAGNQITSLVSLPQLPNLEFLSVAQNKLKSLSMASQPRLQVLAASKNRISTLKGFPYLPVLEHLRVEENPILKMPHLEAASILLVGPTLKKFNDRDLSRDELALAKRYPAQTALCIRDGWEFCRPEHAADSTFRFLFEQWKDHFPPGYLLKEASIDKPFEEDACRCHFSFVQESTLSSDLDIILKYKWFLGERTLSNFTAIPDADGEVYWPKHEDIGKILKVECTPVLGETEYPPIFAVSSPVARGNGIPKVVNLEVHGELVEGSIIKGHAKVAWCGGTPGKGVASWLRRRWNSSPVVIAGAEDEEYRLTIDDIDSSLVFMYTPVTEEGAKGEPQYKYTDFVKAAPPSVSNVRIIGDVVEGNVIKGAGNYFGGREGPSKFEWLRENKETGDFLLVTSGTPEYTLTKEDVGRRLAFSYIPINFEGHEGESVSVVSGTVRQAPPKVTNVKIIGDLRENSKITVTGIVTGGTEGSSRVQWFKSNFSTFNAENDLEAMSTSKVAKAFRIPLGAVGYYIVAKYTPMTPDGESGEPVFVISERAVETLPPSLNFLSITGEYTEGGILTASYGYIGGHEGKSIYNWYLHEVENDTGTLIREVSGLLQYRVTKDAIGKFISFECTPVRDDGIVGEPRTCFGQERVRPGSPRLLALQITGNAVEGTILSVDKKYWGGEEGDSIFRWFRTSSDGSQCEIRGADASSYMLSVDDIGFFISVSCEPVRSDWARGPIVLSEQIGPIVDGPPTCQSLEFLGSMMEGQRLSFIASYTGGERGDCFHEWFRVKNNGVKEKLSSDEFLDLTLDDVGRRIQLVYTPMRKDGAKGNPRSIISDEISPADPVGLDLVIPDCHENQEVIPQKTYFGGREGAGAYTWYRTDVKLNGSALTDISSSSEVVMCAQTFLYTPSLEDVGAYLALQWVPTRVDGRCGKPLIAISDSPVFPAPPVVSSVRVEKLASGIYSGEGEYSGGYEGSSLFSWYRETNDGTITLINGANSKAYEVTDEDYNSRLLFGYTPVRSDSVVGELRLSEPTEIVLPELLMVEMLALTGKAIEGDVLTAVEVIPKSEIQQSIWSKYKKDVRYQWFFTPGTGDSKSFEPLPSQRSCSFKVRFEDIGRCLKCECIVTDVFGRASEPAYAETAPVLPGIPRIDKLEIEGRGFHTNLYAVRGNYTGGKEGKSKIQWLRSMVGSPDLISIQGETGRMYEANVDDVGYRLVAVYTPVREDGIEGQPVSASTEPIAVEPDVYKEVKQRIDLGSVKFEVLCDKDRNPKKVPGEGCLERRILEINRKRVKVVKPGSKTSFPTTEIRGTYTPPFHVETFRNDQRRLRIVVDSENEVDLMVHSRHLRDVIVLVIRGLAQRFNSTSLNSLLKIET</sequence>
<evidence type="ECO:0000256" key="1">
    <source>
        <dbReference type="ARBA" id="ARBA00022614"/>
    </source>
</evidence>
<comment type="caution">
    <text evidence="6">The sequence shown here is derived from an EMBL/GenBank/DDBJ whole genome shotgun (WGS) entry which is preliminary data.</text>
</comment>
<feature type="compositionally biased region" description="Polar residues" evidence="3">
    <location>
        <begin position="169"/>
        <end position="181"/>
    </location>
</feature>
<name>A0A1R3HXQ8_COCAP</name>
<feature type="domain" description="AIR9-like A9" evidence="4">
    <location>
        <begin position="900"/>
        <end position="985"/>
    </location>
</feature>
<protein>
    <submittedName>
        <fullName evidence="6">Leucine rich repeat 4</fullName>
    </submittedName>
</protein>
<dbReference type="EMBL" id="AWWV01011044">
    <property type="protein sequence ID" value="OMO75094.1"/>
    <property type="molecule type" value="Genomic_DNA"/>
</dbReference>
<keyword evidence="7" id="KW-1185">Reference proteome</keyword>
<feature type="domain" description="AIR9 PH-like" evidence="5">
    <location>
        <begin position="1608"/>
        <end position="1704"/>
    </location>
</feature>